<dbReference type="SUPFAM" id="SSF53448">
    <property type="entry name" value="Nucleotide-diphospho-sugar transferases"/>
    <property type="match status" value="1"/>
</dbReference>
<keyword evidence="3" id="KW-1185">Reference proteome</keyword>
<keyword evidence="1" id="KW-0732">Signal</keyword>
<gene>
    <name evidence="2" type="primary">POLA2</name>
    <name evidence="2" type="ORF">SPIL2461_LOCUS15798</name>
</gene>
<accession>A0A812V1U2</accession>
<dbReference type="EMBL" id="CAJNIZ010039691">
    <property type="protein sequence ID" value="CAE7593325.1"/>
    <property type="molecule type" value="Genomic_DNA"/>
</dbReference>
<protein>
    <submittedName>
        <fullName evidence="2">POLA2 protein</fullName>
    </submittedName>
</protein>
<dbReference type="OrthoDB" id="441422at2759"/>
<dbReference type="InterPro" id="IPR029044">
    <property type="entry name" value="Nucleotide-diphossugar_trans"/>
</dbReference>
<feature type="chain" id="PRO_5032739214" evidence="1">
    <location>
        <begin position="23"/>
        <end position="369"/>
    </location>
</feature>
<feature type="signal peptide" evidence="1">
    <location>
        <begin position="1"/>
        <end position="22"/>
    </location>
</feature>
<sequence>MQPRRGFSGVLLVSLLIHLHWSLCWVAPASRASSSNCHRLTIVLVTSPIPSHPSTELIDQVIQSFDLVEGLEACPLIIVADGFQIREGKPAWNQGRIDESSGDRYLRYIDALKSKYESAGSADARRAVKVIGPLTKRVNFGHALLAGLSEVRTEFVLVVQHDRVFAEPFAMDEVLRLFDAHHKIRYVGFQTVPDYVTYAVSKYGGWARCKVSDQTTGLIPCFIWYDSTHVCRAQDVAALIEKEVKPGEFIESSFGCRLLASIQQKKDEWSFAYHMENYGVFLYYEPTVRTEGPLVRHVSGRSFVSREDRIKMGWPAERPSVSRRIRRENTAILDVLSSDGSKREAPLHLLRGDSASYCLVLASHPTCPN</sequence>
<dbReference type="AlphaFoldDB" id="A0A812V1U2"/>
<dbReference type="Proteomes" id="UP000649617">
    <property type="component" value="Unassembled WGS sequence"/>
</dbReference>
<reference evidence="2" key="1">
    <citation type="submission" date="2021-02" db="EMBL/GenBank/DDBJ databases">
        <authorList>
            <person name="Dougan E. K."/>
            <person name="Rhodes N."/>
            <person name="Thang M."/>
            <person name="Chan C."/>
        </authorList>
    </citation>
    <scope>NUCLEOTIDE SEQUENCE</scope>
</reference>
<evidence type="ECO:0000313" key="3">
    <source>
        <dbReference type="Proteomes" id="UP000649617"/>
    </source>
</evidence>
<name>A0A812V1U2_SYMPI</name>
<evidence type="ECO:0000313" key="2">
    <source>
        <dbReference type="EMBL" id="CAE7593325.1"/>
    </source>
</evidence>
<proteinExistence type="predicted"/>
<comment type="caution">
    <text evidence="2">The sequence shown here is derived from an EMBL/GenBank/DDBJ whole genome shotgun (WGS) entry which is preliminary data.</text>
</comment>
<evidence type="ECO:0000256" key="1">
    <source>
        <dbReference type="SAM" id="SignalP"/>
    </source>
</evidence>
<organism evidence="2 3">
    <name type="scientific">Symbiodinium pilosum</name>
    <name type="common">Dinoflagellate</name>
    <dbReference type="NCBI Taxonomy" id="2952"/>
    <lineage>
        <taxon>Eukaryota</taxon>
        <taxon>Sar</taxon>
        <taxon>Alveolata</taxon>
        <taxon>Dinophyceae</taxon>
        <taxon>Suessiales</taxon>
        <taxon>Symbiodiniaceae</taxon>
        <taxon>Symbiodinium</taxon>
    </lineage>
</organism>